<keyword evidence="4" id="KW-1185">Reference proteome</keyword>
<accession>A4XAH6</accession>
<dbReference type="Proteomes" id="UP000000235">
    <property type="component" value="Chromosome"/>
</dbReference>
<feature type="region of interest" description="Disordered" evidence="1">
    <location>
        <begin position="1"/>
        <end position="42"/>
    </location>
</feature>
<feature type="transmembrane region" description="Helical" evidence="2">
    <location>
        <begin position="51"/>
        <end position="75"/>
    </location>
</feature>
<gene>
    <name evidence="3" type="ordered locus">Strop_3494</name>
</gene>
<name>A4XAH6_SALTO</name>
<dbReference type="HOGENOM" id="CLU_1228762_0_0_11"/>
<sequence length="229" mass="24614">MAGMSNGHLSERPVNEAPEPVDLTDEPIRLDGEDPALKPERAGARTRRRRVVWLLATAVGLAGVGAFGTVSWRIFQQQDATIASPAQVAGLTRDDSEQARSTADYLRSGFAADIELDQSFGTVYRAPTGERRPVLLFGGTTLLWQPERDLDSLFGLMADETGQVSGLQKLSPGPLGGVLKCGTTSGTGGEFAVCGWADHGSVVMGLFPDHRAAEAGDLFRRMRNEMQTR</sequence>
<dbReference type="EMBL" id="CP000667">
    <property type="protein sequence ID" value="ABP55925.1"/>
    <property type="molecule type" value="Genomic_DNA"/>
</dbReference>
<evidence type="ECO:0000256" key="1">
    <source>
        <dbReference type="SAM" id="MobiDB-lite"/>
    </source>
</evidence>
<keyword evidence="2" id="KW-0812">Transmembrane</keyword>
<dbReference type="AlphaFoldDB" id="A4XAH6"/>
<keyword evidence="2" id="KW-0472">Membrane</keyword>
<dbReference type="KEGG" id="stp:Strop_3494"/>
<proteinExistence type="predicted"/>
<feature type="compositionally biased region" description="Basic and acidic residues" evidence="1">
    <location>
        <begin position="26"/>
        <end position="42"/>
    </location>
</feature>
<evidence type="ECO:0000313" key="3">
    <source>
        <dbReference type="EMBL" id="ABP55925.1"/>
    </source>
</evidence>
<reference evidence="4" key="1">
    <citation type="journal article" date="2007" name="Proc. Natl. Acad. Sci. U.S.A.">
        <title>Genome sequencing reveals complex secondary metabolome in the marine actinomycete Salinispora tropica.</title>
        <authorList>
            <person name="Udwary D.W."/>
            <person name="Zeigler L."/>
            <person name="Asolkar R.N."/>
            <person name="Singan V."/>
            <person name="Lapidus A."/>
            <person name="Fenical W."/>
            <person name="Jensen P.R."/>
            <person name="Moore B.S."/>
        </authorList>
    </citation>
    <scope>NUCLEOTIDE SEQUENCE [LARGE SCALE GENOMIC DNA]</scope>
    <source>
        <strain evidence="4">ATCC BAA-916 / DSM 44818 / CNB-440</strain>
    </source>
</reference>
<evidence type="ECO:0000313" key="4">
    <source>
        <dbReference type="Proteomes" id="UP000000235"/>
    </source>
</evidence>
<keyword evidence="2" id="KW-1133">Transmembrane helix</keyword>
<protein>
    <submittedName>
        <fullName evidence="3">Uncharacterized protein</fullName>
    </submittedName>
</protein>
<dbReference type="STRING" id="369723.Strop_3494"/>
<dbReference type="eggNOG" id="ENOG502ZFP0">
    <property type="taxonomic scope" value="Bacteria"/>
</dbReference>
<organism evidence="3 4">
    <name type="scientific">Salinispora tropica (strain ATCC BAA-916 / DSM 44818 / JCM 13857 / NBRC 105044 / CNB-440)</name>
    <dbReference type="NCBI Taxonomy" id="369723"/>
    <lineage>
        <taxon>Bacteria</taxon>
        <taxon>Bacillati</taxon>
        <taxon>Actinomycetota</taxon>
        <taxon>Actinomycetes</taxon>
        <taxon>Micromonosporales</taxon>
        <taxon>Micromonosporaceae</taxon>
        <taxon>Salinispora</taxon>
    </lineage>
</organism>
<evidence type="ECO:0000256" key="2">
    <source>
        <dbReference type="SAM" id="Phobius"/>
    </source>
</evidence>